<dbReference type="HOGENOM" id="CLU_2988327_0_0_6"/>
<name>A8AQ46_CITK8</name>
<accession>A8AQ46</accession>
<proteinExistence type="predicted"/>
<organism evidence="1 2">
    <name type="scientific">Citrobacter koseri (strain ATCC BAA-895 / CDC 4225-83 / SGSC4696)</name>
    <dbReference type="NCBI Taxonomy" id="290338"/>
    <lineage>
        <taxon>Bacteria</taxon>
        <taxon>Pseudomonadati</taxon>
        <taxon>Pseudomonadota</taxon>
        <taxon>Gammaproteobacteria</taxon>
        <taxon>Enterobacterales</taxon>
        <taxon>Enterobacteriaceae</taxon>
        <taxon>Citrobacter</taxon>
    </lineage>
</organism>
<protein>
    <submittedName>
        <fullName evidence="1">Uncharacterized protein</fullName>
    </submittedName>
</protein>
<dbReference type="Proteomes" id="UP000008148">
    <property type="component" value="Chromosome"/>
</dbReference>
<gene>
    <name evidence="1" type="ordered locus">CKO_04555</name>
</gene>
<evidence type="ECO:0000313" key="1">
    <source>
        <dbReference type="EMBL" id="ABV15609.1"/>
    </source>
</evidence>
<dbReference type="STRING" id="290338.CKO_04555"/>
<evidence type="ECO:0000313" key="2">
    <source>
        <dbReference type="Proteomes" id="UP000008148"/>
    </source>
</evidence>
<dbReference type="AlphaFoldDB" id="A8AQ46"/>
<reference evidence="1 2" key="1">
    <citation type="submission" date="2007-08" db="EMBL/GenBank/DDBJ databases">
        <authorList>
            <consortium name="The Citrobacter koseri Genome Sequencing Project"/>
            <person name="McClelland M."/>
            <person name="Sanderson E.K."/>
            <person name="Porwollik S."/>
            <person name="Spieth J."/>
            <person name="Clifton W.S."/>
            <person name="Latreille P."/>
            <person name="Courtney L."/>
            <person name="Wang C."/>
            <person name="Pepin K."/>
            <person name="Bhonagiri V."/>
            <person name="Nash W."/>
            <person name="Johnson M."/>
            <person name="Thiruvilangam P."/>
            <person name="Wilson R."/>
        </authorList>
    </citation>
    <scope>NUCLEOTIDE SEQUENCE [LARGE SCALE GENOMIC DNA]</scope>
    <source>
        <strain evidence="2">ATCC BAA-895 / CDC 4225-83 / SGSC4696</strain>
    </source>
</reference>
<dbReference type="EMBL" id="CP000822">
    <property type="protein sequence ID" value="ABV15609.1"/>
    <property type="molecule type" value="Genomic_DNA"/>
</dbReference>
<dbReference type="KEGG" id="cko:CKO_04555"/>
<dbReference type="AntiFam" id="ANF00065">
    <property type="entry name" value="Translation of REP sequence"/>
</dbReference>
<keyword evidence="2" id="KW-1185">Reference proteome</keyword>
<sequence>MLYPAYGWTDKLLPDGGINALSGLQCICRPDKRSAIRQLMFAPRLIPLTLLTTVIKF</sequence>